<feature type="compositionally biased region" description="Basic and acidic residues" evidence="1">
    <location>
        <begin position="1080"/>
        <end position="1097"/>
    </location>
</feature>
<feature type="compositionally biased region" description="Basic and acidic residues" evidence="1">
    <location>
        <begin position="794"/>
        <end position="803"/>
    </location>
</feature>
<name>W1PAF9_AMBTC</name>
<evidence type="ECO:0000313" key="4">
    <source>
        <dbReference type="Proteomes" id="UP000017836"/>
    </source>
</evidence>
<dbReference type="GO" id="GO:0003677">
    <property type="term" value="F:DNA binding"/>
    <property type="evidence" value="ECO:0007669"/>
    <property type="project" value="InterPro"/>
</dbReference>
<evidence type="ECO:0000259" key="2">
    <source>
        <dbReference type="PROSITE" id="PS50812"/>
    </source>
</evidence>
<dbReference type="AlphaFoldDB" id="W1PAF9"/>
<dbReference type="SMART" id="SM00293">
    <property type="entry name" value="PWWP"/>
    <property type="match status" value="1"/>
</dbReference>
<accession>W1PAF9</accession>
<dbReference type="STRING" id="13333.W1PAF9"/>
<feature type="compositionally biased region" description="Basic and acidic residues" evidence="1">
    <location>
        <begin position="846"/>
        <end position="857"/>
    </location>
</feature>
<feature type="compositionally biased region" description="Polar residues" evidence="1">
    <location>
        <begin position="563"/>
        <end position="579"/>
    </location>
</feature>
<feature type="compositionally biased region" description="Basic and acidic residues" evidence="1">
    <location>
        <begin position="740"/>
        <end position="749"/>
    </location>
</feature>
<dbReference type="CDD" id="cd05162">
    <property type="entry name" value="PWWP"/>
    <property type="match status" value="1"/>
</dbReference>
<feature type="domain" description="PWWP" evidence="2">
    <location>
        <begin position="151"/>
        <end position="212"/>
    </location>
</feature>
<dbReference type="HOGENOM" id="CLU_272183_0_0_1"/>
<dbReference type="PRINTS" id="PR00929">
    <property type="entry name" value="ATHOOK"/>
</dbReference>
<reference evidence="4" key="1">
    <citation type="journal article" date="2013" name="Science">
        <title>The Amborella genome and the evolution of flowering plants.</title>
        <authorList>
            <consortium name="Amborella Genome Project"/>
        </authorList>
    </citation>
    <scope>NUCLEOTIDE SEQUENCE [LARGE SCALE GENOMIC DNA]</scope>
</reference>
<keyword evidence="4" id="KW-1185">Reference proteome</keyword>
<dbReference type="InterPro" id="IPR053063">
    <property type="entry name" value="PWWP_domain_containing_PDP"/>
</dbReference>
<dbReference type="Proteomes" id="UP000017836">
    <property type="component" value="Unassembled WGS sequence"/>
</dbReference>
<dbReference type="SMART" id="SM00384">
    <property type="entry name" value="AT_hook"/>
    <property type="match status" value="8"/>
</dbReference>
<feature type="compositionally biased region" description="Basic and acidic residues" evidence="1">
    <location>
        <begin position="701"/>
        <end position="716"/>
    </location>
</feature>
<feature type="compositionally biased region" description="Polar residues" evidence="1">
    <location>
        <begin position="720"/>
        <end position="729"/>
    </location>
</feature>
<evidence type="ECO:0000313" key="3">
    <source>
        <dbReference type="EMBL" id="ERN04923.1"/>
    </source>
</evidence>
<dbReference type="eggNOG" id="ENOG502QR1T">
    <property type="taxonomic scope" value="Eukaryota"/>
</dbReference>
<feature type="region of interest" description="Disordered" evidence="1">
    <location>
        <begin position="373"/>
        <end position="455"/>
    </location>
</feature>
<gene>
    <name evidence="3" type="ORF">AMTR_s00080p00099010</name>
</gene>
<feature type="region of interest" description="Disordered" evidence="1">
    <location>
        <begin position="1009"/>
        <end position="1106"/>
    </location>
</feature>
<feature type="compositionally biased region" description="Basic and acidic residues" evidence="1">
    <location>
        <begin position="373"/>
        <end position="382"/>
    </location>
</feature>
<dbReference type="InterPro" id="IPR000313">
    <property type="entry name" value="PWWP_dom"/>
</dbReference>
<evidence type="ECO:0000256" key="1">
    <source>
        <dbReference type="SAM" id="MobiDB-lite"/>
    </source>
</evidence>
<feature type="compositionally biased region" description="Basic and acidic residues" evidence="1">
    <location>
        <begin position="63"/>
        <end position="73"/>
    </location>
</feature>
<feature type="compositionally biased region" description="Basic and acidic residues" evidence="1">
    <location>
        <begin position="1020"/>
        <end position="1047"/>
    </location>
</feature>
<dbReference type="Gramene" id="ERN04923">
    <property type="protein sequence ID" value="ERN04923"/>
    <property type="gene ID" value="AMTR_s00080p00099010"/>
</dbReference>
<dbReference type="SUPFAM" id="SSF63748">
    <property type="entry name" value="Tudor/PWWP/MBT"/>
    <property type="match status" value="1"/>
</dbReference>
<feature type="compositionally biased region" description="Basic and acidic residues" evidence="1">
    <location>
        <begin position="111"/>
        <end position="120"/>
    </location>
</feature>
<sequence length="1188" mass="133214">MAHISESLDLNSEAPLIEDEHENPRVNKHASQIVDIERETSSIDESRGKGLGLSLSLSIPNESSRDPSVEVRESGLSLSVSPSNENNSTPDEVREAGNDGCQNNGEEEEKEVMRKEEESVTPRTRPRKNTAIKDKEHVNMELPQGERGFCAGDLVWGKVKSHPWWPGQIFDPSSSSERARRYEKKDHHLVCYFGDQTFAWCNEFQLRPFRSNFEQMENQNSMDAFLDAIDDALEEVSRRVQLGLTCSCLPEEACNTLKSKKVLNAGLRQEVTYPDENVRSFPISSFETEGFLDYIRKLAVSPFLGGNKLEFFNFQAQFSAFLRAKGISKLAEFKDNEKILGHDDESWFIDEIEGTDRNSALIKEKGQVLQELEGSKVEETERLNSSQFQRHSPEDGLYANRKQRSMDELLAEKREKSVSSRELKRKRRKTGTKSPKLMAGKSETVGGSRSGNFTITGEKGIARKSGNQKPLKVGKHISSRSIAEIMARKRKAISNQNGVKTERDITYKRRTRELASGPTAEKSNSTGFLSPEPMQKTKKRSASFRESRSEASHSVKKRKPEVSLSSGSKKNRRLSSSSAEVIETLHSAEKHTKAGSSHSLESRQEIEILPMAKKQRASGSSLSPYSKQTRKSVSQKEKRTRKSVSQKEANMKAPTSFKVGDCISRIASRLTGSPPTVKEDGVSPLMTTVSGKRGRGRPRKTKMEEERSANGQKEKLATSVRVSPENTTDGVKRRGRPRSVKNEEQKVRVSPENITDGVKRRGRPRSVKNEEQKLIVSPENTTDGVKRIGRFRSRANEEKKVRVSPENTTDGVKRRGRPRSVENKEQKLMVSPENTIDGVKRRGRPRSVENQEQKLRVSPENTTDGVKSRGRPRRVKNEDQKVTQVLKDNRTKNEIVLTKETTGSEKRRGRGRPPKEKREDEEGTPIMKDHPTRNEIVLYKTTGGEKRGRGRPPKARKEVEKGTPLVKKNCTTNEMLEQLVAAARDPDVQEDSAVIGFFSAFRSSLCPEAFNPEQTEEIQESERDNSIDIRNTSKPERENVEVGHNREPNPGVQPQEKKLESVVIPIVSSPDDSGSGNGAKENEEKGKDVDGSECSEREVEEESSPTALILSFTQGDNALPSEAELNQIFGKFGPLKESETEVLQKSCRSRVVFKRRADAEAAFSSAGKFSIFGPALVSYRLKYSSLSK</sequence>
<feature type="compositionally biased region" description="Basic and acidic residues" evidence="1">
    <location>
        <begin position="35"/>
        <end position="48"/>
    </location>
</feature>
<dbReference type="PROSITE" id="PS50812">
    <property type="entry name" value="PWWP"/>
    <property type="match status" value="1"/>
</dbReference>
<feature type="compositionally biased region" description="Basic and acidic residues" evidence="1">
    <location>
        <begin position="404"/>
        <end position="422"/>
    </location>
</feature>
<dbReference type="OrthoDB" id="62853at2759"/>
<dbReference type="KEGG" id="atr:18433088"/>
<dbReference type="Gene3D" id="2.30.30.140">
    <property type="match status" value="1"/>
</dbReference>
<dbReference type="PANTHER" id="PTHR42851:SF4">
    <property type="entry name" value="PWWP DOMAIN-CONTAINING PROTEIN"/>
    <property type="match status" value="1"/>
</dbReference>
<feature type="region of interest" description="Disordered" evidence="1">
    <location>
        <begin position="489"/>
        <end position="964"/>
    </location>
</feature>
<feature type="region of interest" description="Disordered" evidence="1">
    <location>
        <begin position="1"/>
        <end position="131"/>
    </location>
</feature>
<dbReference type="Pfam" id="PF00855">
    <property type="entry name" value="PWWP"/>
    <property type="match status" value="1"/>
</dbReference>
<dbReference type="OMA" id="ECHINNS"/>
<dbReference type="PANTHER" id="PTHR42851">
    <property type="entry name" value="ALDOLASE-RELATED"/>
    <property type="match status" value="1"/>
</dbReference>
<dbReference type="EMBL" id="KI394095">
    <property type="protein sequence ID" value="ERN04923.1"/>
    <property type="molecule type" value="Genomic_DNA"/>
</dbReference>
<organism evidence="3 4">
    <name type="scientific">Amborella trichopoda</name>
    <dbReference type="NCBI Taxonomy" id="13333"/>
    <lineage>
        <taxon>Eukaryota</taxon>
        <taxon>Viridiplantae</taxon>
        <taxon>Streptophyta</taxon>
        <taxon>Embryophyta</taxon>
        <taxon>Tracheophyta</taxon>
        <taxon>Spermatophyta</taxon>
        <taxon>Magnoliopsida</taxon>
        <taxon>Amborellales</taxon>
        <taxon>Amborellaceae</taxon>
        <taxon>Amborella</taxon>
    </lineage>
</organism>
<protein>
    <recommendedName>
        <fullName evidence="2">PWWP domain-containing protein</fullName>
    </recommendedName>
</protein>
<dbReference type="InterPro" id="IPR017956">
    <property type="entry name" value="AT_hook_DNA-bd_motif"/>
</dbReference>
<feature type="compositionally biased region" description="Basic and acidic residues" evidence="1">
    <location>
        <begin position="875"/>
        <end position="893"/>
    </location>
</feature>
<feature type="compositionally biased region" description="Polar residues" evidence="1">
    <location>
        <begin position="617"/>
        <end position="627"/>
    </location>
</feature>
<proteinExistence type="predicted"/>
<feature type="compositionally biased region" description="Polar residues" evidence="1">
    <location>
        <begin position="445"/>
        <end position="455"/>
    </location>
</feature>
<feature type="compositionally biased region" description="Basic and acidic residues" evidence="1">
    <location>
        <begin position="543"/>
        <end position="553"/>
    </location>
</feature>
<feature type="compositionally biased region" description="Polar residues" evidence="1">
    <location>
        <begin position="76"/>
        <end position="90"/>
    </location>
</feature>